<keyword evidence="2" id="KW-0456">Lyase</keyword>
<dbReference type="Gene3D" id="3.20.20.10">
    <property type="entry name" value="Alanine racemase"/>
    <property type="match status" value="1"/>
</dbReference>
<feature type="domain" description="D-serine dehydratase-like" evidence="3">
    <location>
        <begin position="266"/>
        <end position="356"/>
    </location>
</feature>
<protein>
    <submittedName>
        <fullName evidence="4">D-serine deaminase, pyridoxal phosphate-dependent</fullName>
    </submittedName>
</protein>
<dbReference type="InterPro" id="IPR042208">
    <property type="entry name" value="D-ser_dehydrat-like_sf"/>
</dbReference>
<dbReference type="GO" id="GO:0008721">
    <property type="term" value="F:D-serine ammonia-lyase activity"/>
    <property type="evidence" value="ECO:0007669"/>
    <property type="project" value="TreeGrafter"/>
</dbReference>
<dbReference type="EMBL" id="FUZZ01000006">
    <property type="protein sequence ID" value="SKD10018.1"/>
    <property type="molecule type" value="Genomic_DNA"/>
</dbReference>
<dbReference type="InterPro" id="IPR051466">
    <property type="entry name" value="D-amino_acid_metab_enzyme"/>
</dbReference>
<dbReference type="AlphaFoldDB" id="A0A1T5PCA7"/>
<accession>A0A1T5PCA7</accession>
<dbReference type="SUPFAM" id="SSF51419">
    <property type="entry name" value="PLP-binding barrel"/>
    <property type="match status" value="1"/>
</dbReference>
<evidence type="ECO:0000313" key="5">
    <source>
        <dbReference type="Proteomes" id="UP000190166"/>
    </source>
</evidence>
<dbReference type="Gene3D" id="2.40.37.20">
    <property type="entry name" value="D-serine dehydratase-like domain"/>
    <property type="match status" value="1"/>
</dbReference>
<dbReference type="CDD" id="cd06821">
    <property type="entry name" value="PLPDE_III_D-TA"/>
    <property type="match status" value="1"/>
</dbReference>
<comment type="similarity">
    <text evidence="1">Belongs to the DSD1 family.</text>
</comment>
<evidence type="ECO:0000256" key="2">
    <source>
        <dbReference type="ARBA" id="ARBA00023239"/>
    </source>
</evidence>
<reference evidence="4 5" key="1">
    <citation type="submission" date="2017-02" db="EMBL/GenBank/DDBJ databases">
        <authorList>
            <person name="Peterson S.W."/>
        </authorList>
    </citation>
    <scope>NUCLEOTIDE SEQUENCE [LARGE SCALE GENOMIC DNA]</scope>
    <source>
        <strain evidence="4 5">DSM 18108</strain>
    </source>
</reference>
<proteinExistence type="inferred from homology"/>
<dbReference type="PANTHER" id="PTHR28004:SF2">
    <property type="entry name" value="D-SERINE DEHYDRATASE"/>
    <property type="match status" value="1"/>
</dbReference>
<keyword evidence="5" id="KW-1185">Reference proteome</keyword>
<evidence type="ECO:0000259" key="3">
    <source>
        <dbReference type="SMART" id="SM01119"/>
    </source>
</evidence>
<dbReference type="PANTHER" id="PTHR28004">
    <property type="entry name" value="ZGC:162816-RELATED"/>
    <property type="match status" value="1"/>
</dbReference>
<dbReference type="Pfam" id="PF01168">
    <property type="entry name" value="Ala_racemase_N"/>
    <property type="match status" value="1"/>
</dbReference>
<organism evidence="4 5">
    <name type="scientific">Chitinophaga ginsengisegetis</name>
    <dbReference type="NCBI Taxonomy" id="393003"/>
    <lineage>
        <taxon>Bacteria</taxon>
        <taxon>Pseudomonadati</taxon>
        <taxon>Bacteroidota</taxon>
        <taxon>Chitinophagia</taxon>
        <taxon>Chitinophagales</taxon>
        <taxon>Chitinophagaceae</taxon>
        <taxon>Chitinophaga</taxon>
    </lineage>
</organism>
<name>A0A1T5PCA7_9BACT</name>
<dbReference type="STRING" id="393003.SAMN05660461_5918"/>
<evidence type="ECO:0000313" key="4">
    <source>
        <dbReference type="EMBL" id="SKD10018.1"/>
    </source>
</evidence>
<dbReference type="GO" id="GO:0036088">
    <property type="term" value="P:D-serine catabolic process"/>
    <property type="evidence" value="ECO:0007669"/>
    <property type="project" value="TreeGrafter"/>
</dbReference>
<dbReference type="InterPro" id="IPR001608">
    <property type="entry name" value="Ala_racemase_N"/>
</dbReference>
<dbReference type="InterPro" id="IPR029066">
    <property type="entry name" value="PLP-binding_barrel"/>
</dbReference>
<dbReference type="Pfam" id="PF14031">
    <property type="entry name" value="D-ser_dehydrat"/>
    <property type="match status" value="1"/>
</dbReference>
<dbReference type="InterPro" id="IPR026956">
    <property type="entry name" value="D-ser_dehydrat-like_dom"/>
</dbReference>
<dbReference type="Proteomes" id="UP000190166">
    <property type="component" value="Unassembled WGS sequence"/>
</dbReference>
<dbReference type="SMART" id="SM01119">
    <property type="entry name" value="D-ser_dehydrat"/>
    <property type="match status" value="1"/>
</dbReference>
<gene>
    <name evidence="4" type="ORF">SAMN05660461_5918</name>
</gene>
<sequence>MTDQQEWFVVENESKIDSPALLVFPEYISRNISAIIELTGDLSTLRPHVKTDKTPEIIQLMRDAGINKYKCATIAEAEMLAMMGVKDVLLAYQPTIVKAQRLFALMRAYPGTRFSCLVDNLRSAEMLSFLVGEKKLTVYIDLNVGMNRTGIPVGGAFMLYMKISKLQNIEIAGLHAYDGHVDDADPITRTERAKAIFAAVMALKGDIEWKEKETLELVIGGSPTFAVYSEMAGKKDDKSIQVSPGTFTLWDAGYHKLLPDLPFKVAAVLLCRVVSIINNNLLCIDLGYKSVSAENPLDKRVVFPWAPEVVPVSQSEEHMVISVPDTKKFNVGDTLYGVPWHICPTLALYERVHVVKKKRMATTWKVVARDRMINY</sequence>
<evidence type="ECO:0000256" key="1">
    <source>
        <dbReference type="ARBA" id="ARBA00005323"/>
    </source>
</evidence>
<dbReference type="RefSeq" id="WP_079473183.1">
    <property type="nucleotide sequence ID" value="NZ_FUZZ01000006.1"/>
</dbReference>